<evidence type="ECO:0000256" key="2">
    <source>
        <dbReference type="ARBA" id="ARBA00022519"/>
    </source>
</evidence>
<dbReference type="GO" id="GO:0042773">
    <property type="term" value="P:ATP synthesis coupled electron transport"/>
    <property type="evidence" value="ECO:0007669"/>
    <property type="project" value="InterPro"/>
</dbReference>
<evidence type="ECO:0000256" key="7">
    <source>
        <dbReference type="RuleBase" id="RU000320"/>
    </source>
</evidence>
<protein>
    <recommendedName>
        <fullName evidence="6">NADH-quinone oxidoreductase subunit N</fullName>
        <ecNumber evidence="6">7.1.1.-</ecNumber>
    </recommendedName>
    <alternativeName>
        <fullName evidence="6">NADH dehydrogenase I subunit N</fullName>
    </alternativeName>
    <alternativeName>
        <fullName evidence="6">NDH-1 subunit N</fullName>
    </alternativeName>
</protein>
<keyword evidence="5 6" id="KW-0472">Membrane</keyword>
<keyword evidence="3 6" id="KW-0812">Transmembrane</keyword>
<dbReference type="InterPro" id="IPR010096">
    <property type="entry name" value="NADH-Q_OxRdtase_suN/2"/>
</dbReference>
<evidence type="ECO:0000256" key="6">
    <source>
        <dbReference type="HAMAP-Rule" id="MF_00445"/>
    </source>
</evidence>
<dbReference type="KEGG" id="msil:METEAL_39640"/>
<dbReference type="GO" id="GO:0008137">
    <property type="term" value="F:NADH dehydrogenase (ubiquinone) activity"/>
    <property type="evidence" value="ECO:0007669"/>
    <property type="project" value="InterPro"/>
</dbReference>
<dbReference type="RefSeq" id="WP_316413464.1">
    <property type="nucleotide sequence ID" value="NZ_AP027080.1"/>
</dbReference>
<gene>
    <name evidence="9" type="primary">nuoN_1</name>
    <name evidence="6" type="synonym">nuoN</name>
    <name evidence="9" type="ORF">METEAL_39640</name>
</gene>
<evidence type="ECO:0000256" key="4">
    <source>
        <dbReference type="ARBA" id="ARBA00022989"/>
    </source>
</evidence>
<comment type="similarity">
    <text evidence="6">Belongs to the complex I subunit 2 family.</text>
</comment>
<feature type="transmembrane region" description="Helical" evidence="6">
    <location>
        <begin position="118"/>
        <end position="145"/>
    </location>
</feature>
<dbReference type="PANTHER" id="PTHR22773">
    <property type="entry name" value="NADH DEHYDROGENASE"/>
    <property type="match status" value="1"/>
</dbReference>
<accession>A0AA48GUU1</accession>
<sequence length="495" mass="52167">MTITAGELSAILPLLIPALGACLLPLAALDKDQATVKWVRGATFFMALFCLAGGFFYITRLWATGAQPSYGAIRMDRLAQFAGIFVLVAAGLAVLQLWDHLHQEGWVKGETLSLLLFSAVGMILFVAASNLILLFLGLELLSLPLYALTATVRTRAKAFEGGMKYFITGAVAASSFLMGSVLLYGVTGTLEIGALGQALAARNPDPIALAGAALLLMGFLFKISSVPFHQWTPDVYEAAPHPISGFMSVATKGAAVMALLRVLGAGVPAPGSARIQAALALVAVLTLVVGNLAALAQDNIKRMLAYSSISHAGYILLGLVAATPAAYAGVIFYLLSYLVMNMGAFGILTCLGLVGDRTTFDDVKGQGWKRPDLAIAASLCLFGLAGIPPMAGFYGKYMIFKELILQGHVSMAVTGILASLVSVYYYFRLPVALFLEKPTAKAEREASERPAFRASLAGAALLVCGVLVVVIGLFPGTLYLSIASRVVADAFPFLR</sequence>
<feature type="transmembrane region" description="Helical" evidence="6">
    <location>
        <begin position="38"/>
        <end position="58"/>
    </location>
</feature>
<comment type="function">
    <text evidence="6">NDH-1 shuttles electrons from NADH, via FMN and iron-sulfur (Fe-S) centers, to quinones in the respiratory chain. The immediate electron acceptor for the enzyme in this species is believed to be ubiquinone. Couples the redox reaction to proton translocation (for every two electrons transferred, four hydrogen ions are translocated across the cytoplasmic membrane), and thus conserves the redox energy in a proton gradient.</text>
</comment>
<feature type="transmembrane region" description="Helical" evidence="6">
    <location>
        <begin position="451"/>
        <end position="474"/>
    </location>
</feature>
<keyword evidence="4 6" id="KW-1133">Transmembrane helix</keyword>
<keyword evidence="10" id="KW-1185">Reference proteome</keyword>
<dbReference type="GO" id="GO:0050136">
    <property type="term" value="F:NADH dehydrogenase (quinone) (non-electrogenic) activity"/>
    <property type="evidence" value="ECO:0007669"/>
    <property type="project" value="UniProtKB-UniRule"/>
</dbReference>
<proteinExistence type="inferred from homology"/>
<keyword evidence="6" id="KW-0520">NAD</keyword>
<evidence type="ECO:0000256" key="1">
    <source>
        <dbReference type="ARBA" id="ARBA00004127"/>
    </source>
</evidence>
<organism evidence="9 10">
    <name type="scientific">Mesoterricola silvestris</name>
    <dbReference type="NCBI Taxonomy" id="2927979"/>
    <lineage>
        <taxon>Bacteria</taxon>
        <taxon>Pseudomonadati</taxon>
        <taxon>Acidobacteriota</taxon>
        <taxon>Holophagae</taxon>
        <taxon>Holophagales</taxon>
        <taxon>Holophagaceae</taxon>
        <taxon>Mesoterricola</taxon>
    </lineage>
</organism>
<feature type="transmembrane region" description="Helical" evidence="6">
    <location>
        <begin position="275"/>
        <end position="296"/>
    </location>
</feature>
<dbReference type="EMBL" id="AP027080">
    <property type="protein sequence ID" value="BDU74790.1"/>
    <property type="molecule type" value="Genomic_DNA"/>
</dbReference>
<comment type="catalytic activity">
    <reaction evidence="6">
        <text>a quinone + NADH + 5 H(+)(in) = a quinol + NAD(+) + 4 H(+)(out)</text>
        <dbReference type="Rhea" id="RHEA:57888"/>
        <dbReference type="ChEBI" id="CHEBI:15378"/>
        <dbReference type="ChEBI" id="CHEBI:24646"/>
        <dbReference type="ChEBI" id="CHEBI:57540"/>
        <dbReference type="ChEBI" id="CHEBI:57945"/>
        <dbReference type="ChEBI" id="CHEBI:132124"/>
    </reaction>
</comment>
<feature type="transmembrane region" description="Helical" evidence="6">
    <location>
        <begin position="403"/>
        <end position="427"/>
    </location>
</feature>
<feature type="transmembrane region" description="Helical" evidence="6">
    <location>
        <begin position="78"/>
        <end position="98"/>
    </location>
</feature>
<feature type="domain" description="NADH:quinone oxidoreductase/Mrp antiporter transmembrane" evidence="8">
    <location>
        <begin position="128"/>
        <end position="421"/>
    </location>
</feature>
<keyword evidence="6" id="KW-0830">Ubiquinone</keyword>
<name>A0AA48GUU1_9BACT</name>
<evidence type="ECO:0000256" key="5">
    <source>
        <dbReference type="ARBA" id="ARBA00023136"/>
    </source>
</evidence>
<dbReference type="InterPro" id="IPR001750">
    <property type="entry name" value="ND/Mrp_TM"/>
</dbReference>
<dbReference type="GO" id="GO:0048038">
    <property type="term" value="F:quinone binding"/>
    <property type="evidence" value="ECO:0007669"/>
    <property type="project" value="UniProtKB-KW"/>
</dbReference>
<dbReference type="HAMAP" id="MF_00445">
    <property type="entry name" value="NDH1_NuoN_1"/>
    <property type="match status" value="1"/>
</dbReference>
<feature type="transmembrane region" description="Helical" evidence="6">
    <location>
        <begin position="206"/>
        <end position="223"/>
    </location>
</feature>
<keyword evidence="6" id="KW-1278">Translocase</keyword>
<evidence type="ECO:0000313" key="9">
    <source>
        <dbReference type="EMBL" id="BDU74790.1"/>
    </source>
</evidence>
<feature type="transmembrane region" description="Helical" evidence="6">
    <location>
        <begin position="303"/>
        <end position="324"/>
    </location>
</feature>
<keyword evidence="6" id="KW-0874">Quinone</keyword>
<dbReference type="GO" id="GO:0005886">
    <property type="term" value="C:plasma membrane"/>
    <property type="evidence" value="ECO:0007669"/>
    <property type="project" value="UniProtKB-SubCell"/>
</dbReference>
<feature type="transmembrane region" description="Helical" evidence="6">
    <location>
        <begin position="165"/>
        <end position="186"/>
    </location>
</feature>
<evidence type="ECO:0000256" key="3">
    <source>
        <dbReference type="ARBA" id="ARBA00022692"/>
    </source>
</evidence>
<dbReference type="NCBIfam" id="TIGR01770">
    <property type="entry name" value="NDH_I_N"/>
    <property type="match status" value="1"/>
</dbReference>
<dbReference type="EC" id="7.1.1.-" evidence="6"/>
<feature type="transmembrane region" description="Helical" evidence="6">
    <location>
        <begin position="330"/>
        <end position="353"/>
    </location>
</feature>
<keyword evidence="2" id="KW-0997">Cell inner membrane</keyword>
<dbReference type="GO" id="GO:0012505">
    <property type="term" value="C:endomembrane system"/>
    <property type="evidence" value="ECO:0007669"/>
    <property type="project" value="UniProtKB-SubCell"/>
</dbReference>
<keyword evidence="6" id="KW-1003">Cell membrane</keyword>
<dbReference type="Pfam" id="PF00361">
    <property type="entry name" value="Proton_antipo_M"/>
    <property type="match status" value="1"/>
</dbReference>
<reference evidence="10" key="1">
    <citation type="journal article" date="2023" name="Int. J. Syst. Evol. Microbiol.">
        <title>Mesoterricola silvestris gen. nov., sp. nov., Mesoterricola sediminis sp. nov., Geothrix oryzae sp. nov., Geothrix edaphica sp. nov., Geothrix rubra sp. nov., and Geothrix limicola sp. nov., six novel members of Acidobacteriota isolated from soils.</title>
        <authorList>
            <person name="Itoh H."/>
            <person name="Sugisawa Y."/>
            <person name="Mise K."/>
            <person name="Xu Z."/>
            <person name="Kuniyasu M."/>
            <person name="Ushijima N."/>
            <person name="Kawano K."/>
            <person name="Kobayashi E."/>
            <person name="Shiratori Y."/>
            <person name="Masuda Y."/>
            <person name="Senoo K."/>
        </authorList>
    </citation>
    <scope>NUCLEOTIDE SEQUENCE [LARGE SCALE GENOMIC DNA]</scope>
    <source>
        <strain evidence="10">W79</strain>
    </source>
</reference>
<evidence type="ECO:0000313" key="10">
    <source>
        <dbReference type="Proteomes" id="UP001238179"/>
    </source>
</evidence>
<evidence type="ECO:0000259" key="8">
    <source>
        <dbReference type="Pfam" id="PF00361"/>
    </source>
</evidence>
<comment type="subcellular location">
    <subcellularLocation>
        <location evidence="6">Cell membrane</location>
        <topology evidence="6">Multi-pass membrane protein</topology>
    </subcellularLocation>
    <subcellularLocation>
        <location evidence="1">Endomembrane system</location>
        <topology evidence="1">Multi-pass membrane protein</topology>
    </subcellularLocation>
    <subcellularLocation>
        <location evidence="7">Membrane</location>
        <topology evidence="7">Multi-pass membrane protein</topology>
    </subcellularLocation>
</comment>
<comment type="subunit">
    <text evidence="6">NDH-1 is composed of 14 different subunits. Subunits NuoA, H, J, K, L, M, N constitute the membrane sector of the complex.</text>
</comment>
<feature type="transmembrane region" description="Helical" evidence="6">
    <location>
        <begin position="373"/>
        <end position="391"/>
    </location>
</feature>
<dbReference type="Proteomes" id="UP001238179">
    <property type="component" value="Chromosome"/>
</dbReference>
<feature type="transmembrane region" description="Helical" evidence="6">
    <location>
        <begin position="243"/>
        <end position="263"/>
    </location>
</feature>
<keyword evidence="6" id="KW-0813">Transport</keyword>
<dbReference type="AlphaFoldDB" id="A0AA48GUU1"/>